<dbReference type="STRING" id="1745343.A0A2J6QGN2"/>
<feature type="compositionally biased region" description="Basic and acidic residues" evidence="2">
    <location>
        <begin position="131"/>
        <end position="185"/>
    </location>
</feature>
<feature type="compositionally biased region" description="Low complexity" evidence="2">
    <location>
        <begin position="13"/>
        <end position="43"/>
    </location>
</feature>
<feature type="compositionally biased region" description="Basic and acidic residues" evidence="2">
    <location>
        <begin position="591"/>
        <end position="607"/>
    </location>
</feature>
<evidence type="ECO:0000256" key="2">
    <source>
        <dbReference type="SAM" id="MobiDB-lite"/>
    </source>
</evidence>
<dbReference type="PANTHER" id="PTHR38120:SF1">
    <property type="entry name" value="M PROTEIN, SEROTYPE 2.1"/>
    <property type="match status" value="1"/>
</dbReference>
<dbReference type="EMBL" id="KZ613470">
    <property type="protein sequence ID" value="PMD25429.1"/>
    <property type="molecule type" value="Genomic_DNA"/>
</dbReference>
<feature type="compositionally biased region" description="Low complexity" evidence="2">
    <location>
        <begin position="69"/>
        <end position="81"/>
    </location>
</feature>
<reference evidence="3 4" key="1">
    <citation type="submission" date="2016-05" db="EMBL/GenBank/DDBJ databases">
        <title>A degradative enzymes factory behind the ericoid mycorrhizal symbiosis.</title>
        <authorList>
            <consortium name="DOE Joint Genome Institute"/>
            <person name="Martino E."/>
            <person name="Morin E."/>
            <person name="Grelet G."/>
            <person name="Kuo A."/>
            <person name="Kohler A."/>
            <person name="Daghino S."/>
            <person name="Barry K."/>
            <person name="Choi C."/>
            <person name="Cichocki N."/>
            <person name="Clum A."/>
            <person name="Copeland A."/>
            <person name="Hainaut M."/>
            <person name="Haridas S."/>
            <person name="Labutti K."/>
            <person name="Lindquist E."/>
            <person name="Lipzen A."/>
            <person name="Khouja H.-R."/>
            <person name="Murat C."/>
            <person name="Ohm R."/>
            <person name="Olson A."/>
            <person name="Spatafora J."/>
            <person name="Veneault-Fourrey C."/>
            <person name="Henrissat B."/>
            <person name="Grigoriev I."/>
            <person name="Martin F."/>
            <person name="Perotto S."/>
        </authorList>
    </citation>
    <scope>NUCLEOTIDE SEQUENCE [LARGE SCALE GENOMIC DNA]</scope>
    <source>
        <strain evidence="3 4">UAMH 7357</strain>
    </source>
</reference>
<dbReference type="PANTHER" id="PTHR38120">
    <property type="entry name" value="EXPRESSED PROTEIN"/>
    <property type="match status" value="1"/>
</dbReference>
<feature type="coiled-coil region" evidence="1">
    <location>
        <begin position="242"/>
        <end position="269"/>
    </location>
</feature>
<feature type="compositionally biased region" description="Basic and acidic residues" evidence="2">
    <location>
        <begin position="192"/>
        <end position="209"/>
    </location>
</feature>
<keyword evidence="4" id="KW-1185">Reference proteome</keyword>
<evidence type="ECO:0000313" key="3">
    <source>
        <dbReference type="EMBL" id="PMD25429.1"/>
    </source>
</evidence>
<feature type="region of interest" description="Disordered" evidence="2">
    <location>
        <begin position="127"/>
        <end position="237"/>
    </location>
</feature>
<feature type="compositionally biased region" description="Low complexity" evidence="2">
    <location>
        <begin position="548"/>
        <end position="559"/>
    </location>
</feature>
<protein>
    <recommendedName>
        <fullName evidence="5">M protein, serotype 2.1</fullName>
    </recommendedName>
</protein>
<gene>
    <name evidence="3" type="ORF">NA56DRAFT_435130</name>
</gene>
<evidence type="ECO:0000256" key="1">
    <source>
        <dbReference type="SAM" id="Coils"/>
    </source>
</evidence>
<feature type="region of interest" description="Disordered" evidence="2">
    <location>
        <begin position="399"/>
        <end position="635"/>
    </location>
</feature>
<feature type="compositionally biased region" description="Basic and acidic residues" evidence="2">
    <location>
        <begin position="621"/>
        <end position="635"/>
    </location>
</feature>
<accession>A0A2J6QGN2</accession>
<evidence type="ECO:0000313" key="4">
    <source>
        <dbReference type="Proteomes" id="UP000235672"/>
    </source>
</evidence>
<feature type="compositionally biased region" description="Polar residues" evidence="2">
    <location>
        <begin position="533"/>
        <end position="542"/>
    </location>
</feature>
<feature type="compositionally biased region" description="Polar residues" evidence="2">
    <location>
        <begin position="440"/>
        <end position="450"/>
    </location>
</feature>
<organism evidence="3 4">
    <name type="scientific">Hyaloscypha hepaticicola</name>
    <dbReference type="NCBI Taxonomy" id="2082293"/>
    <lineage>
        <taxon>Eukaryota</taxon>
        <taxon>Fungi</taxon>
        <taxon>Dikarya</taxon>
        <taxon>Ascomycota</taxon>
        <taxon>Pezizomycotina</taxon>
        <taxon>Leotiomycetes</taxon>
        <taxon>Helotiales</taxon>
        <taxon>Hyaloscyphaceae</taxon>
        <taxon>Hyaloscypha</taxon>
    </lineage>
</organism>
<name>A0A2J6QGN2_9HELO</name>
<proteinExistence type="predicted"/>
<dbReference type="OrthoDB" id="2121319at2759"/>
<feature type="region of interest" description="Disordered" evidence="2">
    <location>
        <begin position="1"/>
        <end position="88"/>
    </location>
</feature>
<feature type="coiled-coil region" evidence="1">
    <location>
        <begin position="340"/>
        <end position="367"/>
    </location>
</feature>
<dbReference type="Proteomes" id="UP000235672">
    <property type="component" value="Unassembled WGS sequence"/>
</dbReference>
<evidence type="ECO:0008006" key="5">
    <source>
        <dbReference type="Google" id="ProtNLM"/>
    </source>
</evidence>
<sequence length="635" mass="69171">MSAANKKPPPTGTPTGRRTSTDPTSTSPSRQPARASTPTSATANGVARSRSTRGGPPVSARAAMQRPGAGSSNLSSSSAASEADDDARAETVALLDDLKERLRNTESMSEQFQKQAQVLQSRLDEALQEQGKLEDRLHESEERLESLENEKRDALRQKREMEAIYEAERSSMTKEREEMSNREEEMQTIIQRLKDSLTQRSNTDEESRLSRRSNNSSPSVDGQFAPPAGLNRSDSRNNSKLLLQKDKLIESLRLELAEAQIKLVESENMGGGRFQEVERLLLEARMTNARLMEDNESYQLLLSEKTLTGDFAKSDFMGSASHNADALSALEGRTAAPSLADELSDAADGESENYRRLEIELKKSQGENKALTLYINKIIERLLQYKDFEAVLDQGSDFRPGSANVDKELPPPPPKEQASGASILQRAKSVAMSATRRPRPQSQMPATYSALTDPETAPSIPFGLGRTSSFRTGRPMSEQYTGGAANVVNQMYKGGPASPPLHGPQTPRHSQSFFAPPQPGANPNAAHRVPSANAGQVPTTGNFPGMKSESSSSSGDSGEVNTPPSHSPPRTHAQEKATTFAGNKPRPLRLVQDHPENRKVSGEEMAGKRSSWIGWASSAFSKKEETLGGEESIRE</sequence>
<dbReference type="AlphaFoldDB" id="A0A2J6QGN2"/>
<keyword evidence="1" id="KW-0175">Coiled coil</keyword>